<organism evidence="1 2">
    <name type="scientific">Parabacteroides faecis</name>
    <dbReference type="NCBI Taxonomy" id="1217282"/>
    <lineage>
        <taxon>Bacteria</taxon>
        <taxon>Pseudomonadati</taxon>
        <taxon>Bacteroidota</taxon>
        <taxon>Bacteroidia</taxon>
        <taxon>Bacteroidales</taxon>
        <taxon>Tannerellaceae</taxon>
        <taxon>Parabacteroides</taxon>
    </lineage>
</organism>
<accession>A0ABR6KQZ8</accession>
<evidence type="ECO:0000313" key="2">
    <source>
        <dbReference type="Proteomes" id="UP000533637"/>
    </source>
</evidence>
<name>A0ABR6KQZ8_9BACT</name>
<dbReference type="RefSeq" id="WP_122374548.1">
    <property type="nucleotide sequence ID" value="NZ_BMPB01000011.1"/>
</dbReference>
<proteinExistence type="predicted"/>
<dbReference type="Proteomes" id="UP000533637">
    <property type="component" value="Unassembled WGS sequence"/>
</dbReference>
<comment type="caution">
    <text evidence="1">The sequence shown here is derived from an EMBL/GenBank/DDBJ whole genome shotgun (WGS) entry which is preliminary data.</text>
</comment>
<gene>
    <name evidence="1" type="ORF">GGQ57_003839</name>
</gene>
<evidence type="ECO:0000313" key="1">
    <source>
        <dbReference type="EMBL" id="MBB4623915.1"/>
    </source>
</evidence>
<protein>
    <submittedName>
        <fullName evidence="1">Uncharacterized protein</fullName>
    </submittedName>
</protein>
<keyword evidence="2" id="KW-1185">Reference proteome</keyword>
<sequence>MKGIEILLGKEIIDIALGHDISINVCIYNRYGKCYIQVSGLDQDMISYCWLESELELNDVIKLEVKEINKSSDLKEKRKIFSKTILAGKEDIKKINKERLERFLVLEKILKDENIL</sequence>
<dbReference type="EMBL" id="JACHOC010000008">
    <property type="protein sequence ID" value="MBB4623915.1"/>
    <property type="molecule type" value="Genomic_DNA"/>
</dbReference>
<reference evidence="1 2" key="1">
    <citation type="submission" date="2020-08" db="EMBL/GenBank/DDBJ databases">
        <title>Genomic Encyclopedia of Type Strains, Phase IV (KMG-IV): sequencing the most valuable type-strain genomes for metagenomic binning, comparative biology and taxonomic classification.</title>
        <authorList>
            <person name="Goeker M."/>
        </authorList>
    </citation>
    <scope>NUCLEOTIDE SEQUENCE [LARGE SCALE GENOMIC DNA]</scope>
    <source>
        <strain evidence="1 2">DSM 102983</strain>
    </source>
</reference>